<proteinExistence type="predicted"/>
<dbReference type="AlphaFoldDB" id="A0A7W6G745"/>
<keyword evidence="3" id="KW-1185">Reference proteome</keyword>
<dbReference type="Proteomes" id="UP000548867">
    <property type="component" value="Unassembled WGS sequence"/>
</dbReference>
<evidence type="ECO:0000313" key="2">
    <source>
        <dbReference type="EMBL" id="MBB3955976.1"/>
    </source>
</evidence>
<dbReference type="EMBL" id="JACIDX010000011">
    <property type="protein sequence ID" value="MBB3955976.1"/>
    <property type="molecule type" value="Genomic_DNA"/>
</dbReference>
<feature type="signal peptide" evidence="1">
    <location>
        <begin position="1"/>
        <end position="18"/>
    </location>
</feature>
<keyword evidence="1" id="KW-0732">Signal</keyword>
<dbReference type="InterPro" id="IPR019619">
    <property type="entry name" value="DUF2490"/>
</dbReference>
<evidence type="ECO:0000313" key="3">
    <source>
        <dbReference type="Proteomes" id="UP000548867"/>
    </source>
</evidence>
<protein>
    <recommendedName>
        <fullName evidence="4">DUF2490 domain-containing protein</fullName>
    </recommendedName>
</protein>
<organism evidence="2 3">
    <name type="scientific">Novosphingobium sediminicola</name>
    <dbReference type="NCBI Taxonomy" id="563162"/>
    <lineage>
        <taxon>Bacteria</taxon>
        <taxon>Pseudomonadati</taxon>
        <taxon>Pseudomonadota</taxon>
        <taxon>Alphaproteobacteria</taxon>
        <taxon>Sphingomonadales</taxon>
        <taxon>Sphingomonadaceae</taxon>
        <taxon>Novosphingobium</taxon>
    </lineage>
</organism>
<reference evidence="2 3" key="1">
    <citation type="submission" date="2020-08" db="EMBL/GenBank/DDBJ databases">
        <title>Genomic Encyclopedia of Type Strains, Phase IV (KMG-IV): sequencing the most valuable type-strain genomes for metagenomic binning, comparative biology and taxonomic classification.</title>
        <authorList>
            <person name="Goeker M."/>
        </authorList>
    </citation>
    <scope>NUCLEOTIDE SEQUENCE [LARGE SCALE GENOMIC DNA]</scope>
    <source>
        <strain evidence="2 3">DSM 27057</strain>
    </source>
</reference>
<comment type="caution">
    <text evidence="2">The sequence shown here is derived from an EMBL/GenBank/DDBJ whole genome shotgun (WGS) entry which is preliminary data.</text>
</comment>
<sequence>MKLLFALPLLMMAPMAYAAEEDTQTWAAVHGMVGLGGRAVVNFDYQARITDEHSRAGQILLRQAIGYRINPKTSVFGGYAYVRTDNLGAKVLDEHRLFQQANFSILDAGKSGTITGRTRLEQRFVEGSGEVGWRMRQQVRGSLPIGKGFALVGSAEPFFAFNKTTWGQKAGFDQLRLFGGLAVPVARGFAIETGYMGQYIARDAKADRMNHIFSLALTINR</sequence>
<dbReference type="RefSeq" id="WP_183626759.1">
    <property type="nucleotide sequence ID" value="NZ_JACIDX010000011.1"/>
</dbReference>
<evidence type="ECO:0008006" key="4">
    <source>
        <dbReference type="Google" id="ProtNLM"/>
    </source>
</evidence>
<dbReference type="Pfam" id="PF10677">
    <property type="entry name" value="DUF2490"/>
    <property type="match status" value="1"/>
</dbReference>
<gene>
    <name evidence="2" type="ORF">GGR38_002933</name>
</gene>
<name>A0A7W6G745_9SPHN</name>
<accession>A0A7W6G745</accession>
<feature type="chain" id="PRO_5031164312" description="DUF2490 domain-containing protein" evidence="1">
    <location>
        <begin position="19"/>
        <end position="221"/>
    </location>
</feature>
<evidence type="ECO:0000256" key="1">
    <source>
        <dbReference type="SAM" id="SignalP"/>
    </source>
</evidence>